<reference evidence="1" key="1">
    <citation type="journal article" date="2015" name="Genome Biol. Evol.">
        <title>Organellar Genomes of White Spruce (Picea glauca): Assembly and Annotation.</title>
        <authorList>
            <person name="Jackman S.D."/>
            <person name="Warren R.L."/>
            <person name="Gibb E.A."/>
            <person name="Vandervalk B.P."/>
            <person name="Mohamadi H."/>
            <person name="Chu J."/>
            <person name="Raymond A."/>
            <person name="Pleasance S."/>
            <person name="Coope R."/>
            <person name="Wildung M.R."/>
            <person name="Ritland C.E."/>
            <person name="Bousquet J."/>
            <person name="Jones S.J."/>
            <person name="Bohlmann J."/>
            <person name="Birol I."/>
        </authorList>
    </citation>
    <scope>NUCLEOTIDE SEQUENCE [LARGE SCALE GENOMIC DNA]</scope>
    <source>
        <tissue evidence="1">Flushing bud</tissue>
    </source>
</reference>
<organism evidence="1">
    <name type="scientific">Picea glauca</name>
    <name type="common">White spruce</name>
    <name type="synonym">Pinus glauca</name>
    <dbReference type="NCBI Taxonomy" id="3330"/>
    <lineage>
        <taxon>Eukaryota</taxon>
        <taxon>Viridiplantae</taxon>
        <taxon>Streptophyta</taxon>
        <taxon>Embryophyta</taxon>
        <taxon>Tracheophyta</taxon>
        <taxon>Spermatophyta</taxon>
        <taxon>Pinopsida</taxon>
        <taxon>Pinidae</taxon>
        <taxon>Conifers I</taxon>
        <taxon>Pinales</taxon>
        <taxon>Pinaceae</taxon>
        <taxon>Picea</taxon>
    </lineage>
</organism>
<protein>
    <submittedName>
        <fullName evidence="1">Uncharacterized protein</fullName>
    </submittedName>
</protein>
<sequence>MPDEAASYILSTRFKEGMEWAQPPPHPPYHSVSFPPALITQLSSSSIYPPPARFQGPV</sequence>
<dbReference type="AlphaFoldDB" id="A0A101LZS6"/>
<dbReference type="EMBL" id="LKAM01000006">
    <property type="protein sequence ID" value="KUM48285.1"/>
    <property type="molecule type" value="Genomic_DNA"/>
</dbReference>
<keyword evidence="1" id="KW-0496">Mitochondrion</keyword>
<proteinExistence type="predicted"/>
<evidence type="ECO:0000313" key="1">
    <source>
        <dbReference type="EMBL" id="KUM48285.1"/>
    </source>
</evidence>
<accession>A0A101LZS6</accession>
<name>A0A101LZS6_PICGL</name>
<geneLocation type="mitochondrion" evidence="1"/>
<gene>
    <name evidence="1" type="ORF">ABT39_MTgene5285</name>
</gene>
<comment type="caution">
    <text evidence="1">The sequence shown here is derived from an EMBL/GenBank/DDBJ whole genome shotgun (WGS) entry which is preliminary data.</text>
</comment>